<reference evidence="2" key="1">
    <citation type="submission" date="2022-11" db="UniProtKB">
        <authorList>
            <consortium name="WormBaseParasite"/>
        </authorList>
    </citation>
    <scope>IDENTIFICATION</scope>
</reference>
<organism evidence="1 2">
    <name type="scientific">Panagrolaimus davidi</name>
    <dbReference type="NCBI Taxonomy" id="227884"/>
    <lineage>
        <taxon>Eukaryota</taxon>
        <taxon>Metazoa</taxon>
        <taxon>Ecdysozoa</taxon>
        <taxon>Nematoda</taxon>
        <taxon>Chromadorea</taxon>
        <taxon>Rhabditida</taxon>
        <taxon>Tylenchina</taxon>
        <taxon>Panagrolaimomorpha</taxon>
        <taxon>Panagrolaimoidea</taxon>
        <taxon>Panagrolaimidae</taxon>
        <taxon>Panagrolaimus</taxon>
    </lineage>
</organism>
<dbReference type="Proteomes" id="UP000887578">
    <property type="component" value="Unplaced"/>
</dbReference>
<keyword evidence="1" id="KW-1185">Reference proteome</keyword>
<dbReference type="AlphaFoldDB" id="A0A914QBG4"/>
<evidence type="ECO:0000313" key="2">
    <source>
        <dbReference type="WBParaSite" id="PDA_v2.g26579.t1"/>
    </source>
</evidence>
<protein>
    <submittedName>
        <fullName evidence="2">Uncharacterized protein</fullName>
    </submittedName>
</protein>
<accession>A0A914QBG4</accession>
<sequence length="188" mass="21934">MVFGTYICARYGKHGAAKPFVENNSLNFVISQWHASITFDDNYDSIYQFDLTKCSISEFYYNFHFVKNSGMTFEEFYNHLIAKDLSKKIMILMASSDIFDFFSAKPTVRFYKNQNSSKFESLEIYGQVKMLSGFKNFIMNYMEDDGIIKSTVMIPGIPLEEIGVIKIGRYYNYSVSNVNKYWDYIVAK</sequence>
<proteinExistence type="predicted"/>
<name>A0A914QBG4_9BILA</name>
<dbReference type="WBParaSite" id="PDA_v2.g26579.t1">
    <property type="protein sequence ID" value="PDA_v2.g26579.t1"/>
    <property type="gene ID" value="PDA_v2.g26579"/>
</dbReference>
<evidence type="ECO:0000313" key="1">
    <source>
        <dbReference type="Proteomes" id="UP000887578"/>
    </source>
</evidence>